<evidence type="ECO:0000313" key="3">
    <source>
        <dbReference type="Proteomes" id="UP000472727"/>
    </source>
</evidence>
<dbReference type="InterPro" id="IPR036465">
    <property type="entry name" value="vWFA_dom_sf"/>
</dbReference>
<reference evidence="2 3" key="1">
    <citation type="submission" date="2019-06" db="EMBL/GenBank/DDBJ databases">
        <authorList>
            <person name="Palmer J.M."/>
        </authorList>
    </citation>
    <scope>NUCLEOTIDE SEQUENCE [LARGE SCALE GENOMIC DNA]</scope>
    <source>
        <strain evidence="2 3">TWF106</strain>
    </source>
</reference>
<protein>
    <recommendedName>
        <fullName evidence="1">VWFA domain-containing protein</fullName>
    </recommendedName>
</protein>
<dbReference type="Gene3D" id="3.40.50.410">
    <property type="entry name" value="von Willebrand factor, type A domain"/>
    <property type="match status" value="1"/>
</dbReference>
<evidence type="ECO:0000259" key="1">
    <source>
        <dbReference type="Pfam" id="PF13519"/>
    </source>
</evidence>
<dbReference type="EMBL" id="WIWS01000020">
    <property type="protein sequence ID" value="KAF3224179.1"/>
    <property type="molecule type" value="Genomic_DNA"/>
</dbReference>
<organism evidence="2 3">
    <name type="scientific">Orbilia oligospora</name>
    <name type="common">Nematode-trapping fungus</name>
    <name type="synonym">Arthrobotrys oligospora</name>
    <dbReference type="NCBI Taxonomy" id="2813651"/>
    <lineage>
        <taxon>Eukaryota</taxon>
        <taxon>Fungi</taxon>
        <taxon>Dikarya</taxon>
        <taxon>Ascomycota</taxon>
        <taxon>Pezizomycotina</taxon>
        <taxon>Orbiliomycetes</taxon>
        <taxon>Orbiliales</taxon>
        <taxon>Orbiliaceae</taxon>
        <taxon>Orbilia</taxon>
    </lineage>
</organism>
<dbReference type="InterPro" id="IPR051266">
    <property type="entry name" value="CLCR"/>
</dbReference>
<dbReference type="Proteomes" id="UP000472727">
    <property type="component" value="Unassembled WGS sequence"/>
</dbReference>
<dbReference type="PANTHER" id="PTHR10579:SF156">
    <property type="entry name" value="VWFA DOMAIN-CONTAINING PROTEIN"/>
    <property type="match status" value="1"/>
</dbReference>
<feature type="domain" description="VWFA" evidence="1">
    <location>
        <begin position="56"/>
        <end position="117"/>
    </location>
</feature>
<accession>A0A7C8UVY3</accession>
<dbReference type="AlphaFoldDB" id="A0A7C8UVY3"/>
<dbReference type="InterPro" id="IPR002035">
    <property type="entry name" value="VWF_A"/>
</dbReference>
<name>A0A7C8UVY3_ORBOL</name>
<dbReference type="Pfam" id="PF13519">
    <property type="entry name" value="VWA_2"/>
    <property type="match status" value="1"/>
</dbReference>
<dbReference type="PANTHER" id="PTHR10579">
    <property type="entry name" value="CALCIUM-ACTIVATED CHLORIDE CHANNEL REGULATOR"/>
    <property type="match status" value="1"/>
</dbReference>
<evidence type="ECO:0000313" key="2">
    <source>
        <dbReference type="EMBL" id="KAF3224179.1"/>
    </source>
</evidence>
<dbReference type="SUPFAM" id="SSF53300">
    <property type="entry name" value="vWA-like"/>
    <property type="match status" value="1"/>
</dbReference>
<sequence>MKVEVEDPPPYEEAAGIKLDISEHGSNNFLVSVIPPHQPEKTDKGDFKRAPLDLCCVIDVSGSMEESAPAQSEDGKTKEDTGLTILDVVKHAMKTIIATLNDDDRLAIVAFDTRAEVGS</sequence>
<proteinExistence type="predicted"/>
<gene>
    <name evidence="2" type="ORF">TWF106_004381</name>
</gene>
<comment type="caution">
    <text evidence="2">The sequence shown here is derived from an EMBL/GenBank/DDBJ whole genome shotgun (WGS) entry which is preliminary data.</text>
</comment>